<dbReference type="PANTHER" id="PTHR43809:SF1">
    <property type="entry name" value="NITRITE REDUCTASE (NADH) LARGE SUBUNIT"/>
    <property type="match status" value="1"/>
</dbReference>
<evidence type="ECO:0000256" key="1">
    <source>
        <dbReference type="ARBA" id="ARBA00001929"/>
    </source>
</evidence>
<dbReference type="GO" id="GO:0051536">
    <property type="term" value="F:iron-sulfur cluster binding"/>
    <property type="evidence" value="ECO:0007669"/>
    <property type="project" value="UniProtKB-KW"/>
</dbReference>
<evidence type="ECO:0000256" key="9">
    <source>
        <dbReference type="ARBA" id="ARBA00023014"/>
    </source>
</evidence>
<evidence type="ECO:0000256" key="8">
    <source>
        <dbReference type="ARBA" id="ARBA00023004"/>
    </source>
</evidence>
<evidence type="ECO:0000259" key="10">
    <source>
        <dbReference type="Pfam" id="PF04324"/>
    </source>
</evidence>
<organism evidence="12 13">
    <name type="scientific">Aeromicrobium fastidiosum</name>
    <dbReference type="NCBI Taxonomy" id="52699"/>
    <lineage>
        <taxon>Bacteria</taxon>
        <taxon>Bacillati</taxon>
        <taxon>Actinomycetota</taxon>
        <taxon>Actinomycetes</taxon>
        <taxon>Propionibacteriales</taxon>
        <taxon>Nocardioidaceae</taxon>
        <taxon>Aeromicrobium</taxon>
    </lineage>
</organism>
<evidence type="ECO:0000256" key="3">
    <source>
        <dbReference type="ARBA" id="ARBA00005096"/>
    </source>
</evidence>
<dbReference type="AlphaFoldDB" id="A0A641ALA9"/>
<evidence type="ECO:0000256" key="2">
    <source>
        <dbReference type="ARBA" id="ARBA00001966"/>
    </source>
</evidence>
<comment type="cofactor">
    <cofactor evidence="2">
        <name>[4Fe-4S] cluster</name>
        <dbReference type="ChEBI" id="CHEBI:49883"/>
    </cofactor>
</comment>
<comment type="pathway">
    <text evidence="3">Nitrogen metabolism; nitrate reduction (assimilation).</text>
</comment>
<dbReference type="InterPro" id="IPR036188">
    <property type="entry name" value="FAD/NAD-bd_sf"/>
</dbReference>
<dbReference type="PANTHER" id="PTHR43809">
    <property type="entry name" value="NITRITE REDUCTASE (NADH) LARGE SUBUNIT"/>
    <property type="match status" value="1"/>
</dbReference>
<dbReference type="EMBL" id="SDPP02000003">
    <property type="protein sequence ID" value="KAA1376476.1"/>
    <property type="molecule type" value="Genomic_DNA"/>
</dbReference>
<dbReference type="InterPro" id="IPR041854">
    <property type="entry name" value="BFD-like_2Fe2S-bd_dom_sf"/>
</dbReference>
<sequence>MKVVVVGAGMVGHRFADELGRLAPHVDVDVLGDESYEPYNRVMLTELVAGRIDLAGLSLPTPDSGRVRVRAGATALEIDRTRRTVVTADGDFDYDVLVLATGARARVIDVPGLGGTLPRGAHVVRRVDDARDITAATLNASTAVVIGAGPLGVEAACALRHRGVAVTLVAPTGLLARDLDAVVASVARDQATSLGIDVVTGTGVASVGVRDGRVDGVHLDDGRTLATGLVVLACGSVPDTTLAAAAGLETNLGVVVGDDLRCTVDPAVFAIGDCAETPAGVSGLVAPGWAQARALARSLARDEPVELPTIAGSAMRLKAVGMSVVTMGVRSSTALPTDRVVSLADHGARRHVELVARGDTLVGVTCVGSPELAAHLSTQLDRPGMLPADPMQLLMGASGPGAVESASPTTMPAATTVCRCNGVTKGDLVHAWDAGCTTVEALAGSTLATTGCGGCTKLVCGIVDWLQATDPAPSSQTTSGVRETNVPTR</sequence>
<reference evidence="12" key="1">
    <citation type="submission" date="2019-09" db="EMBL/GenBank/DDBJ databases">
        <authorList>
            <person name="Li J."/>
        </authorList>
    </citation>
    <scope>NUCLEOTIDE SEQUENCE [LARGE SCALE GENOMIC DNA]</scope>
    <source>
        <strain evidence="12">NRBC 14897</strain>
    </source>
</reference>
<dbReference type="InterPro" id="IPR007419">
    <property type="entry name" value="BFD-like_2Fe2S-bd_dom"/>
</dbReference>
<gene>
    <name evidence="12" type="ORF">ESP62_013715</name>
</gene>
<keyword evidence="13" id="KW-1185">Reference proteome</keyword>
<dbReference type="Proteomes" id="UP001515100">
    <property type="component" value="Unassembled WGS sequence"/>
</dbReference>
<dbReference type="Gene3D" id="3.50.50.60">
    <property type="entry name" value="FAD/NAD(P)-binding domain"/>
    <property type="match status" value="2"/>
</dbReference>
<evidence type="ECO:0000313" key="12">
    <source>
        <dbReference type="EMBL" id="KAA1376476.1"/>
    </source>
</evidence>
<dbReference type="Pfam" id="PF04324">
    <property type="entry name" value="Fer2_BFD"/>
    <property type="match status" value="1"/>
</dbReference>
<keyword evidence="7" id="KW-0560">Oxidoreductase</keyword>
<comment type="caution">
    <text evidence="12">The sequence shown here is derived from an EMBL/GenBank/DDBJ whole genome shotgun (WGS) entry which is preliminary data.</text>
</comment>
<evidence type="ECO:0000259" key="11">
    <source>
        <dbReference type="Pfam" id="PF07992"/>
    </source>
</evidence>
<keyword evidence="8" id="KW-0408">Iron</keyword>
<dbReference type="GO" id="GO:0016491">
    <property type="term" value="F:oxidoreductase activity"/>
    <property type="evidence" value="ECO:0007669"/>
    <property type="project" value="UniProtKB-KW"/>
</dbReference>
<dbReference type="GO" id="GO:0046872">
    <property type="term" value="F:metal ion binding"/>
    <property type="evidence" value="ECO:0007669"/>
    <property type="project" value="UniProtKB-KW"/>
</dbReference>
<keyword evidence="9" id="KW-0411">Iron-sulfur</keyword>
<evidence type="ECO:0000256" key="5">
    <source>
        <dbReference type="ARBA" id="ARBA00022617"/>
    </source>
</evidence>
<evidence type="ECO:0000256" key="7">
    <source>
        <dbReference type="ARBA" id="ARBA00023002"/>
    </source>
</evidence>
<keyword evidence="6" id="KW-0479">Metal-binding</keyword>
<comment type="cofactor">
    <cofactor evidence="1">
        <name>siroheme</name>
        <dbReference type="ChEBI" id="CHEBI:60052"/>
    </cofactor>
</comment>
<proteinExistence type="inferred from homology"/>
<dbReference type="PRINTS" id="PR00411">
    <property type="entry name" value="PNDRDTASEI"/>
</dbReference>
<evidence type="ECO:0000313" key="13">
    <source>
        <dbReference type="Proteomes" id="UP001515100"/>
    </source>
</evidence>
<evidence type="ECO:0000256" key="6">
    <source>
        <dbReference type="ARBA" id="ARBA00022723"/>
    </source>
</evidence>
<dbReference type="InterPro" id="IPR052034">
    <property type="entry name" value="NasD-like"/>
</dbReference>
<dbReference type="OrthoDB" id="9768666at2"/>
<dbReference type="SUPFAM" id="SSF51905">
    <property type="entry name" value="FAD/NAD(P)-binding domain"/>
    <property type="match status" value="1"/>
</dbReference>
<dbReference type="Gene3D" id="1.10.10.1100">
    <property type="entry name" value="BFD-like [2Fe-2S]-binding domain"/>
    <property type="match status" value="1"/>
</dbReference>
<feature type="domain" description="BFD-like [2Fe-2S]-binding" evidence="10">
    <location>
        <begin position="417"/>
        <end position="461"/>
    </location>
</feature>
<accession>A0A641ALA9</accession>
<dbReference type="InterPro" id="IPR023753">
    <property type="entry name" value="FAD/NAD-binding_dom"/>
</dbReference>
<comment type="similarity">
    <text evidence="4">Belongs to the nitrite and sulfite reductase 4Fe-4S domain family.</text>
</comment>
<dbReference type="RefSeq" id="WP_129184573.1">
    <property type="nucleotide sequence ID" value="NZ_JAGIOG010000001.1"/>
</dbReference>
<evidence type="ECO:0000256" key="4">
    <source>
        <dbReference type="ARBA" id="ARBA00010429"/>
    </source>
</evidence>
<dbReference type="PRINTS" id="PR00368">
    <property type="entry name" value="FADPNR"/>
</dbReference>
<dbReference type="Pfam" id="PF07992">
    <property type="entry name" value="Pyr_redox_2"/>
    <property type="match status" value="1"/>
</dbReference>
<protein>
    <submittedName>
        <fullName evidence="12">NAD(P)/FAD-dependent oxidoreductase</fullName>
    </submittedName>
</protein>
<feature type="domain" description="FAD/NAD(P)-binding" evidence="11">
    <location>
        <begin position="1"/>
        <end position="279"/>
    </location>
</feature>
<keyword evidence="5" id="KW-0349">Heme</keyword>
<name>A0A641ALA9_9ACTN</name>